<sequence length="65" mass="7228">MATQIERDGARKMSGEDAMMFQDHVHPFVDKDDSPKSTPASSPAKMSTPGKKVLRPIEMPKPFKI</sequence>
<accession>A0AAD8XZ15</accession>
<protein>
    <submittedName>
        <fullName evidence="2">Uncharacterized protein</fullName>
    </submittedName>
</protein>
<name>A0AAD8XZ15_9STRA</name>
<keyword evidence="4" id="KW-1185">Reference proteome</keyword>
<feature type="compositionally biased region" description="Basic and acidic residues" evidence="1">
    <location>
        <begin position="1"/>
        <end position="15"/>
    </location>
</feature>
<dbReference type="Proteomes" id="UP001224775">
    <property type="component" value="Unassembled WGS sequence"/>
</dbReference>
<evidence type="ECO:0000313" key="3">
    <source>
        <dbReference type="EMBL" id="KAK1742484.1"/>
    </source>
</evidence>
<comment type="caution">
    <text evidence="2">The sequence shown here is derived from an EMBL/GenBank/DDBJ whole genome shotgun (WGS) entry which is preliminary data.</text>
</comment>
<feature type="region of interest" description="Disordered" evidence="1">
    <location>
        <begin position="27"/>
        <end position="65"/>
    </location>
</feature>
<gene>
    <name evidence="3" type="ORF">QTG54_007049</name>
    <name evidence="2" type="ORF">QTG54_013223</name>
</gene>
<feature type="compositionally biased region" description="Low complexity" evidence="1">
    <location>
        <begin position="36"/>
        <end position="49"/>
    </location>
</feature>
<evidence type="ECO:0000313" key="4">
    <source>
        <dbReference type="Proteomes" id="UP001224775"/>
    </source>
</evidence>
<proteinExistence type="predicted"/>
<dbReference type="EMBL" id="JATAAI010000030">
    <property type="protein sequence ID" value="KAK1736087.1"/>
    <property type="molecule type" value="Genomic_DNA"/>
</dbReference>
<feature type="region of interest" description="Disordered" evidence="1">
    <location>
        <begin position="1"/>
        <end position="20"/>
    </location>
</feature>
<evidence type="ECO:0000256" key="1">
    <source>
        <dbReference type="SAM" id="MobiDB-lite"/>
    </source>
</evidence>
<organism evidence="2 4">
    <name type="scientific">Skeletonema marinoi</name>
    <dbReference type="NCBI Taxonomy" id="267567"/>
    <lineage>
        <taxon>Eukaryota</taxon>
        <taxon>Sar</taxon>
        <taxon>Stramenopiles</taxon>
        <taxon>Ochrophyta</taxon>
        <taxon>Bacillariophyta</taxon>
        <taxon>Coscinodiscophyceae</taxon>
        <taxon>Thalassiosirophycidae</taxon>
        <taxon>Thalassiosirales</taxon>
        <taxon>Skeletonemataceae</taxon>
        <taxon>Skeletonema</taxon>
        <taxon>Skeletonema marinoi-dohrnii complex</taxon>
    </lineage>
</organism>
<reference evidence="2" key="1">
    <citation type="submission" date="2023-06" db="EMBL/GenBank/DDBJ databases">
        <title>Survivors Of The Sea: Transcriptome response of Skeletonema marinoi to long-term dormancy.</title>
        <authorList>
            <person name="Pinder M.I.M."/>
            <person name="Kourtchenko O."/>
            <person name="Robertson E.K."/>
            <person name="Larsson T."/>
            <person name="Maumus F."/>
            <person name="Osuna-Cruz C.M."/>
            <person name="Vancaester E."/>
            <person name="Stenow R."/>
            <person name="Vandepoele K."/>
            <person name="Ploug H."/>
            <person name="Bruchert V."/>
            <person name="Godhe A."/>
            <person name="Topel M."/>
        </authorList>
    </citation>
    <scope>NUCLEOTIDE SEQUENCE</scope>
    <source>
        <strain evidence="2">R05AC</strain>
    </source>
</reference>
<dbReference type="EMBL" id="JATAAI010000011">
    <property type="protein sequence ID" value="KAK1742484.1"/>
    <property type="molecule type" value="Genomic_DNA"/>
</dbReference>
<evidence type="ECO:0000313" key="2">
    <source>
        <dbReference type="EMBL" id="KAK1736087.1"/>
    </source>
</evidence>
<dbReference type="AlphaFoldDB" id="A0AAD8XZ15"/>